<dbReference type="InterPro" id="IPR001173">
    <property type="entry name" value="Glyco_trans_2-like"/>
</dbReference>
<reference evidence="2 3" key="1">
    <citation type="submission" date="2018-01" db="EMBL/GenBank/DDBJ databases">
        <title>The draft genome of an aniline degradation strain ANB-1.</title>
        <authorList>
            <person name="Zhang L."/>
            <person name="Jiang J."/>
        </authorList>
    </citation>
    <scope>NUCLEOTIDE SEQUENCE [LARGE SCALE GENOMIC DNA]</scope>
    <source>
        <strain evidence="2 3">ANB-1</strain>
    </source>
</reference>
<dbReference type="EMBL" id="POQS01000007">
    <property type="protein sequence ID" value="PND31134.1"/>
    <property type="molecule type" value="Genomic_DNA"/>
</dbReference>
<dbReference type="Proteomes" id="UP000235994">
    <property type="component" value="Unassembled WGS sequence"/>
</dbReference>
<evidence type="ECO:0000259" key="1">
    <source>
        <dbReference type="Pfam" id="PF00535"/>
    </source>
</evidence>
<dbReference type="GO" id="GO:0016758">
    <property type="term" value="F:hexosyltransferase activity"/>
    <property type="evidence" value="ECO:0007669"/>
    <property type="project" value="UniProtKB-ARBA"/>
</dbReference>
<organism evidence="2 3">
    <name type="scientific">Achromobacter pulmonis</name>
    <dbReference type="NCBI Taxonomy" id="1389932"/>
    <lineage>
        <taxon>Bacteria</taxon>
        <taxon>Pseudomonadati</taxon>
        <taxon>Pseudomonadota</taxon>
        <taxon>Betaproteobacteria</taxon>
        <taxon>Burkholderiales</taxon>
        <taxon>Alcaligenaceae</taxon>
        <taxon>Achromobacter</taxon>
    </lineage>
</organism>
<dbReference type="Gene3D" id="3.90.550.10">
    <property type="entry name" value="Spore Coat Polysaccharide Biosynthesis Protein SpsA, Chain A"/>
    <property type="match status" value="1"/>
</dbReference>
<gene>
    <name evidence="2" type="ORF">C1I89_25115</name>
</gene>
<evidence type="ECO:0000313" key="2">
    <source>
        <dbReference type="EMBL" id="PND31134.1"/>
    </source>
</evidence>
<protein>
    <recommendedName>
        <fullName evidence="1">Glycosyltransferase 2-like domain-containing protein</fullName>
    </recommendedName>
</protein>
<accession>A0A2N8KCF0</accession>
<name>A0A2N8KCF0_9BURK</name>
<keyword evidence="3" id="KW-1185">Reference proteome</keyword>
<dbReference type="CDD" id="cd00761">
    <property type="entry name" value="Glyco_tranf_GTA_type"/>
    <property type="match status" value="1"/>
</dbReference>
<dbReference type="InterPro" id="IPR029044">
    <property type="entry name" value="Nucleotide-diphossugar_trans"/>
</dbReference>
<sequence length="363" mass="41877">MRPKVSVVVPVYNLEFYIERCLASLANQTCKDIEVLVINDGGTDDSQLIIEEFVAQYPGMFRSFVKPNGGHGAACNYGIDRANGEYIIIVDGDDFLDEDAIEFMYDKAQKTGADLLIGNLRYYFTDHTAQFKPIPLDSERELNDADRDLLYRNWATPCGRIYHRSIFEDPDVRLLPGILFADANFVPKSYLVAKKIYYVDKELYNYDNTRPTQSMKQTDKRILNIVPALNDMLAFYRKKGAFETKRKQLMWYVGMHCVAWIRRVQTLVGYPKLKALREIFAVADGNFGSDWLKTGIIWDVFGVNVHRAIKIARMFQYAPITLCWRFVGVCRRVDGRIERVLGLPLRGYKWFKRGLRSRLGALP</sequence>
<evidence type="ECO:0000313" key="3">
    <source>
        <dbReference type="Proteomes" id="UP000235994"/>
    </source>
</evidence>
<feature type="domain" description="Glycosyltransferase 2-like" evidence="1">
    <location>
        <begin position="6"/>
        <end position="168"/>
    </location>
</feature>
<proteinExistence type="predicted"/>
<dbReference type="SUPFAM" id="SSF53448">
    <property type="entry name" value="Nucleotide-diphospho-sugar transferases"/>
    <property type="match status" value="1"/>
</dbReference>
<dbReference type="RefSeq" id="WP_102775101.1">
    <property type="nucleotide sequence ID" value="NZ_POQS01000007.1"/>
</dbReference>
<dbReference type="Pfam" id="PF00535">
    <property type="entry name" value="Glycos_transf_2"/>
    <property type="match status" value="1"/>
</dbReference>
<comment type="caution">
    <text evidence="2">The sequence shown here is derived from an EMBL/GenBank/DDBJ whole genome shotgun (WGS) entry which is preliminary data.</text>
</comment>
<dbReference type="PANTHER" id="PTHR22916">
    <property type="entry name" value="GLYCOSYLTRANSFERASE"/>
    <property type="match status" value="1"/>
</dbReference>
<dbReference type="PANTHER" id="PTHR22916:SF3">
    <property type="entry name" value="UDP-GLCNAC:BETAGAL BETA-1,3-N-ACETYLGLUCOSAMINYLTRANSFERASE-LIKE PROTEIN 1"/>
    <property type="match status" value="1"/>
</dbReference>
<dbReference type="AlphaFoldDB" id="A0A2N8KCF0"/>